<evidence type="ECO:0000256" key="3">
    <source>
        <dbReference type="SAM" id="SignalP"/>
    </source>
</evidence>
<evidence type="ECO:0000259" key="4">
    <source>
        <dbReference type="Pfam" id="PF04234"/>
    </source>
</evidence>
<name>A0A0U1NNK5_9RHOB</name>
<evidence type="ECO:0000256" key="1">
    <source>
        <dbReference type="ARBA" id="ARBA00022729"/>
    </source>
</evidence>
<dbReference type="Gene3D" id="2.60.40.1220">
    <property type="match status" value="1"/>
</dbReference>
<gene>
    <name evidence="5" type="primary">pcoC</name>
    <name evidence="5" type="ORF">NIG5292_02136</name>
</gene>
<proteinExistence type="predicted"/>
<evidence type="ECO:0000313" key="5">
    <source>
        <dbReference type="EMBL" id="CRK76079.1"/>
    </source>
</evidence>
<dbReference type="InterPro" id="IPR014755">
    <property type="entry name" value="Cu-Rt/internalin_Ig-like"/>
</dbReference>
<reference evidence="5 6" key="1">
    <citation type="submission" date="2015-04" db="EMBL/GenBank/DDBJ databases">
        <authorList>
            <person name="Syromyatnikov M.Y."/>
            <person name="Popov V.N."/>
        </authorList>
    </citation>
    <scope>NUCLEOTIDE SEQUENCE [LARGE SCALE GENOMIC DNA]</scope>
    <source>
        <strain evidence="5 6">CECT 5292</strain>
    </source>
</reference>
<feature type="chain" id="PRO_5006712195" evidence="3">
    <location>
        <begin position="20"/>
        <end position="113"/>
    </location>
</feature>
<keyword evidence="2" id="KW-0186">Copper</keyword>
<dbReference type="SUPFAM" id="SSF81296">
    <property type="entry name" value="E set domains"/>
    <property type="match status" value="1"/>
</dbReference>
<accession>A0A0U1NNK5</accession>
<keyword evidence="6" id="KW-1185">Reference proteome</keyword>
<keyword evidence="1 3" id="KW-0732">Signal</keyword>
<dbReference type="OrthoDB" id="9796814at2"/>
<dbReference type="GO" id="GO:0042597">
    <property type="term" value="C:periplasmic space"/>
    <property type="evidence" value="ECO:0007669"/>
    <property type="project" value="InterPro"/>
</dbReference>
<dbReference type="RefSeq" id="WP_048599522.1">
    <property type="nucleotide sequence ID" value="NZ_CVPC01000012.1"/>
</dbReference>
<evidence type="ECO:0000256" key="2">
    <source>
        <dbReference type="ARBA" id="ARBA00023008"/>
    </source>
</evidence>
<dbReference type="AlphaFoldDB" id="A0A0U1NNK5"/>
<evidence type="ECO:0000313" key="6">
    <source>
        <dbReference type="Proteomes" id="UP000048949"/>
    </source>
</evidence>
<dbReference type="Proteomes" id="UP000048949">
    <property type="component" value="Unassembled WGS sequence"/>
</dbReference>
<feature type="domain" description="CopC" evidence="4">
    <location>
        <begin position="20"/>
        <end position="112"/>
    </location>
</feature>
<dbReference type="GO" id="GO:0046688">
    <property type="term" value="P:response to copper ion"/>
    <property type="evidence" value="ECO:0007669"/>
    <property type="project" value="InterPro"/>
</dbReference>
<sequence length="113" mass="12086">MKHIMFTAMVSLWATSAIAHSPLEATVPANEATVSKTPSEIVMDFKGAIRLTRVSMTQGNQPSVSLDLDAFSGFASDYAIPVPPIGMGNYLIEWRGLGADGHPLKGSFSFTVK</sequence>
<dbReference type="EMBL" id="CVQV01000012">
    <property type="protein sequence ID" value="CRK76079.1"/>
    <property type="molecule type" value="Genomic_DNA"/>
</dbReference>
<dbReference type="STRING" id="282199.GCA_001049735_02135"/>
<feature type="signal peptide" evidence="3">
    <location>
        <begin position="1"/>
        <end position="19"/>
    </location>
</feature>
<organism evidence="5 6">
    <name type="scientific">Nereida ignava</name>
    <dbReference type="NCBI Taxonomy" id="282199"/>
    <lineage>
        <taxon>Bacteria</taxon>
        <taxon>Pseudomonadati</taxon>
        <taxon>Pseudomonadota</taxon>
        <taxon>Alphaproteobacteria</taxon>
        <taxon>Rhodobacterales</taxon>
        <taxon>Roseobacteraceae</taxon>
        <taxon>Nereida</taxon>
    </lineage>
</organism>
<dbReference type="GO" id="GO:0005507">
    <property type="term" value="F:copper ion binding"/>
    <property type="evidence" value="ECO:0007669"/>
    <property type="project" value="InterPro"/>
</dbReference>
<dbReference type="InterPro" id="IPR007348">
    <property type="entry name" value="CopC_dom"/>
</dbReference>
<protein>
    <submittedName>
        <fullName evidence="5">Copper resistance protein C</fullName>
    </submittedName>
</protein>
<dbReference type="Pfam" id="PF04234">
    <property type="entry name" value="CopC"/>
    <property type="match status" value="1"/>
</dbReference>
<dbReference type="InterPro" id="IPR014756">
    <property type="entry name" value="Ig_E-set"/>
</dbReference>